<accession>A0A8H6YNR9</accession>
<evidence type="ECO:0000313" key="1">
    <source>
        <dbReference type="EMBL" id="KAF7361729.1"/>
    </source>
</evidence>
<proteinExistence type="predicted"/>
<dbReference type="Proteomes" id="UP000620124">
    <property type="component" value="Unassembled WGS sequence"/>
</dbReference>
<name>A0A8H6YNR9_9AGAR</name>
<gene>
    <name evidence="1" type="ORF">MVEN_00516800</name>
</gene>
<dbReference type="OrthoDB" id="3197787at2759"/>
<protein>
    <submittedName>
        <fullName evidence="1">Uncharacterized protein</fullName>
    </submittedName>
</protein>
<evidence type="ECO:0000313" key="2">
    <source>
        <dbReference type="Proteomes" id="UP000620124"/>
    </source>
</evidence>
<keyword evidence="2" id="KW-1185">Reference proteome</keyword>
<reference evidence="1" key="1">
    <citation type="submission" date="2020-05" db="EMBL/GenBank/DDBJ databases">
        <title>Mycena genomes resolve the evolution of fungal bioluminescence.</title>
        <authorList>
            <person name="Tsai I.J."/>
        </authorList>
    </citation>
    <scope>NUCLEOTIDE SEQUENCE</scope>
    <source>
        <strain evidence="1">CCC161011</strain>
    </source>
</reference>
<dbReference type="AlphaFoldDB" id="A0A8H6YNR9"/>
<sequence length="200" mass="22041">MAGSPSRPRPPPPAPGPSWVRPARINHCCFLSKIRINPADLVGKVLKSVRRSEKHPSITLAFADGTRVQIMVDGYDPVHKGVPKELEMDPSLHDLFASDGAVDLTVTDCALITLSDKAFAPNDQWDQNHLGVAFKFAAPDDPCGSGWHCVWAILQDHDEATGECVFRTYDDVYLEHLQRSPRKAKHRARRKSGLTASPVS</sequence>
<comment type="caution">
    <text evidence="1">The sequence shown here is derived from an EMBL/GenBank/DDBJ whole genome shotgun (WGS) entry which is preliminary data.</text>
</comment>
<dbReference type="EMBL" id="JACAZI010000004">
    <property type="protein sequence ID" value="KAF7361729.1"/>
    <property type="molecule type" value="Genomic_DNA"/>
</dbReference>
<organism evidence="1 2">
    <name type="scientific">Mycena venus</name>
    <dbReference type="NCBI Taxonomy" id="2733690"/>
    <lineage>
        <taxon>Eukaryota</taxon>
        <taxon>Fungi</taxon>
        <taxon>Dikarya</taxon>
        <taxon>Basidiomycota</taxon>
        <taxon>Agaricomycotina</taxon>
        <taxon>Agaricomycetes</taxon>
        <taxon>Agaricomycetidae</taxon>
        <taxon>Agaricales</taxon>
        <taxon>Marasmiineae</taxon>
        <taxon>Mycenaceae</taxon>
        <taxon>Mycena</taxon>
    </lineage>
</organism>